<evidence type="ECO:0000313" key="3">
    <source>
        <dbReference type="EMBL" id="PVH18631.1"/>
    </source>
</evidence>
<dbReference type="Proteomes" id="UP000244309">
    <property type="component" value="Unassembled WGS sequence"/>
</dbReference>
<feature type="region of interest" description="Disordered" evidence="1">
    <location>
        <begin position="187"/>
        <end position="212"/>
    </location>
</feature>
<keyword evidence="4" id="KW-1185">Reference proteome</keyword>
<keyword evidence="2" id="KW-0472">Membrane</keyword>
<proteinExistence type="predicted"/>
<dbReference type="Pfam" id="PF08693">
    <property type="entry name" value="SKG6"/>
    <property type="match status" value="1"/>
</dbReference>
<evidence type="ECO:0000256" key="1">
    <source>
        <dbReference type="SAM" id="MobiDB-lite"/>
    </source>
</evidence>
<feature type="compositionally biased region" description="Basic and acidic residues" evidence="1">
    <location>
        <begin position="313"/>
        <end position="322"/>
    </location>
</feature>
<reference evidence="3 4" key="1">
    <citation type="submission" date="2017-12" db="EMBL/GenBank/DDBJ databases">
        <title>Genome Sequence of a Multidrug-Resistant Candida haemulonii Isolate from a Patient with Chronic Leg Ulcers in Israel.</title>
        <authorList>
            <person name="Chow N.A."/>
            <person name="Gade L."/>
            <person name="Batra D."/>
            <person name="Rowe L.A."/>
            <person name="Ben-Ami R."/>
            <person name="Loparev V.N."/>
            <person name="Litvintseva A.P."/>
        </authorList>
    </citation>
    <scope>NUCLEOTIDE SEQUENCE [LARGE SCALE GENOMIC DNA]</scope>
    <source>
        <strain evidence="3 4">B11899</strain>
    </source>
</reference>
<dbReference type="RefSeq" id="XP_025339571.1">
    <property type="nucleotide sequence ID" value="XM_025484640.1"/>
</dbReference>
<feature type="compositionally biased region" description="Acidic residues" evidence="1">
    <location>
        <begin position="346"/>
        <end position="361"/>
    </location>
</feature>
<feature type="transmembrane region" description="Helical" evidence="2">
    <location>
        <begin position="52"/>
        <end position="73"/>
    </location>
</feature>
<dbReference type="GeneID" id="37006244"/>
<feature type="compositionally biased region" description="Polar residues" evidence="1">
    <location>
        <begin position="645"/>
        <end position="659"/>
    </location>
</feature>
<protein>
    <submittedName>
        <fullName evidence="3">Uncharacterized protein</fullName>
    </submittedName>
</protein>
<feature type="compositionally biased region" description="Polar residues" evidence="1">
    <location>
        <begin position="611"/>
        <end position="636"/>
    </location>
</feature>
<dbReference type="STRING" id="45357.A0A2V1ANX6"/>
<feature type="compositionally biased region" description="Basic and acidic residues" evidence="1">
    <location>
        <begin position="511"/>
        <end position="521"/>
    </location>
</feature>
<evidence type="ECO:0000313" key="4">
    <source>
        <dbReference type="Proteomes" id="UP000244309"/>
    </source>
</evidence>
<feature type="compositionally biased region" description="Polar residues" evidence="1">
    <location>
        <begin position="126"/>
        <end position="142"/>
    </location>
</feature>
<dbReference type="EMBL" id="PKFO01000001">
    <property type="protein sequence ID" value="PVH18631.1"/>
    <property type="molecule type" value="Genomic_DNA"/>
</dbReference>
<feature type="region of interest" description="Disordered" evidence="1">
    <location>
        <begin position="269"/>
        <end position="430"/>
    </location>
</feature>
<feature type="compositionally biased region" description="Low complexity" evidence="1">
    <location>
        <begin position="556"/>
        <end position="566"/>
    </location>
</feature>
<feature type="compositionally biased region" description="Polar residues" evidence="1">
    <location>
        <begin position="681"/>
        <end position="698"/>
    </location>
</feature>
<organism evidence="3 4">
    <name type="scientific">Candidozyma haemuli</name>
    <dbReference type="NCBI Taxonomy" id="45357"/>
    <lineage>
        <taxon>Eukaryota</taxon>
        <taxon>Fungi</taxon>
        <taxon>Dikarya</taxon>
        <taxon>Ascomycota</taxon>
        <taxon>Saccharomycotina</taxon>
        <taxon>Pichiomycetes</taxon>
        <taxon>Metschnikowiaceae</taxon>
        <taxon>Candidozyma</taxon>
    </lineage>
</organism>
<dbReference type="VEuPathDB" id="FungiDB:CXQ85_000913"/>
<feature type="region of interest" description="Disordered" evidence="1">
    <location>
        <begin position="1"/>
        <end position="44"/>
    </location>
</feature>
<evidence type="ECO:0000256" key="2">
    <source>
        <dbReference type="SAM" id="Phobius"/>
    </source>
</evidence>
<feature type="compositionally biased region" description="Polar residues" evidence="1">
    <location>
        <begin position="187"/>
        <end position="203"/>
    </location>
</feature>
<feature type="compositionally biased region" description="Polar residues" evidence="1">
    <location>
        <begin position="545"/>
        <end position="554"/>
    </location>
</feature>
<gene>
    <name evidence="3" type="ORF">CXQ85_000913</name>
</gene>
<feature type="region of interest" description="Disordered" evidence="1">
    <location>
        <begin position="477"/>
        <end position="498"/>
    </location>
</feature>
<dbReference type="InterPro" id="IPR014805">
    <property type="entry name" value="SKG6/TOS2-like"/>
</dbReference>
<feature type="compositionally biased region" description="Polar residues" evidence="1">
    <location>
        <begin position="408"/>
        <end position="426"/>
    </location>
</feature>
<keyword evidence="2" id="KW-0812">Transmembrane</keyword>
<feature type="region of interest" description="Disordered" evidence="1">
    <location>
        <begin position="545"/>
        <end position="717"/>
    </location>
</feature>
<feature type="region of interest" description="Disordered" evidence="1">
    <location>
        <begin position="122"/>
        <end position="144"/>
    </location>
</feature>
<dbReference type="AlphaFoldDB" id="A0A2V1ANX6"/>
<keyword evidence="2" id="KW-1133">Transmembrane helix</keyword>
<comment type="caution">
    <text evidence="3">The sequence shown here is derived from an EMBL/GenBank/DDBJ whole genome shotgun (WGS) entry which is preliminary data.</text>
</comment>
<sequence length="717" mass="80128">MPPSPTTIDTDFDVDLARRATSSSSSSSSADPCKNSKSSACEKPVSTTGLEIGLGIGIPVAVVFAALGFLLWWRYRKNKKESLEHDPDFDENGDATALPDFPAYAKDDPFDNRFSVRPHSRHMDVASQQKSNAEIGSISTRNGGDENTVDGFVLPYHHQTSSKASLEEFARHSVDNRLSVRRGSHLRYNSVTPGDSTNTSPQKSHLRFEHGDLAEKETPVGKLTKEDYRTLPNHSVASLNAEEYFNTKEEVSDDTNDTSKSSTNDFTVEYENEDTLPINQSLSANTSPRKREVVNETTDSDDFADASDSRGPFLEKDHHEEPVETNNIIENDQEDFEEPRKSKEAFEEESDHDDEEEEEEDVARQVAPAIFVKSPFEEQSESFANEPSRDIDTTYDASNEDTTDHRSLTPTPNTSMDPKTQMTRSPRLSAFDLMKNVSDDEGEGDIQEREELDPEQAEELARMKSVYKVYFDRSNSTKTNATVGEDGSFQADSSQPLPKIDIDHLQINDQLKGDTQYDKRKTTTSSIYDEAPIFAEDGTQIYQQYNMPHQQYSQHPYAQLPAQQYMAPPPPPEELPPLKSLPSASEIRRSTIETFTDYQPRGKGRAHHNGETSAGSSPYLSQSGSFTTLRSPTSEMPPSIREENGSTPSPHQLSRTSVVMLNPVDEFKSQRKFKPAGSLPKQPSQPAYLNDNGSQSNDDLIPGNRKSAVRRMMNTNF</sequence>
<feature type="region of interest" description="Disordered" evidence="1">
    <location>
        <begin position="511"/>
        <end position="532"/>
    </location>
</feature>
<name>A0A2V1ANX6_9ASCO</name>
<accession>A0A2V1ANX6</accession>
<feature type="compositionally biased region" description="Polar residues" evidence="1">
    <location>
        <begin position="277"/>
        <end position="287"/>
    </location>
</feature>
<dbReference type="OrthoDB" id="4035953at2759"/>